<dbReference type="SUPFAM" id="SSF75169">
    <property type="entry name" value="DsrEFH-like"/>
    <property type="match status" value="1"/>
</dbReference>
<dbReference type="Gene3D" id="3.40.1260.10">
    <property type="entry name" value="DsrEFH-like"/>
    <property type="match status" value="1"/>
</dbReference>
<gene>
    <name evidence="2" type="ORF">FAK_14170</name>
</gene>
<name>A0AAU9EK44_9BACT</name>
<feature type="chain" id="PRO_5043897065" description="DsrE/DsrF-like family protein" evidence="1">
    <location>
        <begin position="26"/>
        <end position="168"/>
    </location>
</feature>
<dbReference type="Proteomes" id="UP001366166">
    <property type="component" value="Chromosome"/>
</dbReference>
<evidence type="ECO:0000256" key="1">
    <source>
        <dbReference type="SAM" id="SignalP"/>
    </source>
</evidence>
<evidence type="ECO:0008006" key="4">
    <source>
        <dbReference type="Google" id="ProtNLM"/>
    </source>
</evidence>
<dbReference type="InterPro" id="IPR027396">
    <property type="entry name" value="DsrEFH-like"/>
</dbReference>
<dbReference type="RefSeq" id="WP_338606066.1">
    <property type="nucleotide sequence ID" value="NZ_AP028679.1"/>
</dbReference>
<protein>
    <recommendedName>
        <fullName evidence="4">DsrE/DsrF-like family protein</fullName>
    </recommendedName>
</protein>
<dbReference type="KEGG" id="dmp:FAK_14170"/>
<proteinExistence type="predicted"/>
<dbReference type="EMBL" id="AP028679">
    <property type="protein sequence ID" value="BEQ14351.1"/>
    <property type="molecule type" value="Genomic_DNA"/>
</dbReference>
<reference evidence="3" key="1">
    <citation type="journal article" date="2023" name="Arch. Microbiol.">
        <title>Desulfoferula mesophilus gen. nov. sp. nov., a mesophilic sulfate-reducing bacterium isolated from a brackish lake sediment.</title>
        <authorList>
            <person name="Watanabe T."/>
            <person name="Yabe T."/>
            <person name="Tsuji J.M."/>
            <person name="Fukui M."/>
        </authorList>
    </citation>
    <scope>NUCLEOTIDE SEQUENCE [LARGE SCALE GENOMIC DNA]</scope>
    <source>
        <strain evidence="3">12FAK</strain>
    </source>
</reference>
<organism evidence="2 3">
    <name type="scientific">Desulfoferula mesophila</name>
    <dbReference type="NCBI Taxonomy" id="3058419"/>
    <lineage>
        <taxon>Bacteria</taxon>
        <taxon>Pseudomonadati</taxon>
        <taxon>Thermodesulfobacteriota</taxon>
        <taxon>Desulfarculia</taxon>
        <taxon>Desulfarculales</taxon>
        <taxon>Desulfarculaceae</taxon>
        <taxon>Desulfoferula</taxon>
    </lineage>
</organism>
<dbReference type="Pfam" id="PF02635">
    <property type="entry name" value="DsrE"/>
    <property type="match status" value="1"/>
</dbReference>
<dbReference type="AlphaFoldDB" id="A0AAU9EK44"/>
<feature type="signal peptide" evidence="1">
    <location>
        <begin position="1"/>
        <end position="25"/>
    </location>
</feature>
<keyword evidence="3" id="KW-1185">Reference proteome</keyword>
<dbReference type="InterPro" id="IPR003787">
    <property type="entry name" value="Sulphur_relay_DsrE/F-like"/>
</dbReference>
<accession>A0AAU9EK44</accession>
<sequence length="168" mass="17955">MPKRKHFAVVVLMAFALAMAGLAQAAPVQGYPALQGVKSMNAVIDVRGKSPGAMLGALKLVHAMYKDKAVTQTDPGRHFVVIFIGPAVKLVSTARQGFSPAEAKVLDQLAQEVKAMAADGIKLELCVFAAKVFNVKLPTILPEITQVPNGWISLIAYQQKGFALVPIY</sequence>
<evidence type="ECO:0000313" key="2">
    <source>
        <dbReference type="EMBL" id="BEQ14351.1"/>
    </source>
</evidence>
<keyword evidence="1" id="KW-0732">Signal</keyword>
<evidence type="ECO:0000313" key="3">
    <source>
        <dbReference type="Proteomes" id="UP001366166"/>
    </source>
</evidence>